<dbReference type="AlphaFoldDB" id="A0A0A8ZZD4"/>
<feature type="transmembrane region" description="Helical" evidence="1">
    <location>
        <begin position="20"/>
        <end position="39"/>
    </location>
</feature>
<reference evidence="2" key="1">
    <citation type="submission" date="2014-09" db="EMBL/GenBank/DDBJ databases">
        <authorList>
            <person name="Magalhaes I.L.F."/>
            <person name="Oliveira U."/>
            <person name="Santos F.R."/>
            <person name="Vidigal T.H.D.A."/>
            <person name="Brescovit A.D."/>
            <person name="Santos A.J."/>
        </authorList>
    </citation>
    <scope>NUCLEOTIDE SEQUENCE</scope>
    <source>
        <tissue evidence="2">Shoot tissue taken approximately 20 cm above the soil surface</tissue>
    </source>
</reference>
<organism evidence="2">
    <name type="scientific">Arundo donax</name>
    <name type="common">Giant reed</name>
    <name type="synonym">Donax arundinaceus</name>
    <dbReference type="NCBI Taxonomy" id="35708"/>
    <lineage>
        <taxon>Eukaryota</taxon>
        <taxon>Viridiplantae</taxon>
        <taxon>Streptophyta</taxon>
        <taxon>Embryophyta</taxon>
        <taxon>Tracheophyta</taxon>
        <taxon>Spermatophyta</taxon>
        <taxon>Magnoliopsida</taxon>
        <taxon>Liliopsida</taxon>
        <taxon>Poales</taxon>
        <taxon>Poaceae</taxon>
        <taxon>PACMAD clade</taxon>
        <taxon>Arundinoideae</taxon>
        <taxon>Arundineae</taxon>
        <taxon>Arundo</taxon>
    </lineage>
</organism>
<proteinExistence type="predicted"/>
<reference evidence="2" key="2">
    <citation type="journal article" date="2015" name="Data Brief">
        <title>Shoot transcriptome of the giant reed, Arundo donax.</title>
        <authorList>
            <person name="Barrero R.A."/>
            <person name="Guerrero F.D."/>
            <person name="Moolhuijzen P."/>
            <person name="Goolsby J.A."/>
            <person name="Tidwell J."/>
            <person name="Bellgard S.E."/>
            <person name="Bellgard M.I."/>
        </authorList>
    </citation>
    <scope>NUCLEOTIDE SEQUENCE</scope>
    <source>
        <tissue evidence="2">Shoot tissue taken approximately 20 cm above the soil surface</tissue>
    </source>
</reference>
<evidence type="ECO:0000313" key="2">
    <source>
        <dbReference type="EMBL" id="JAD40127.1"/>
    </source>
</evidence>
<keyword evidence="1" id="KW-0812">Transmembrane</keyword>
<accession>A0A0A8ZZD4</accession>
<evidence type="ECO:0000256" key="1">
    <source>
        <dbReference type="SAM" id="Phobius"/>
    </source>
</evidence>
<keyword evidence="1" id="KW-1133">Transmembrane helix</keyword>
<dbReference type="EMBL" id="GBRH01257768">
    <property type="protein sequence ID" value="JAD40127.1"/>
    <property type="molecule type" value="Transcribed_RNA"/>
</dbReference>
<sequence length="106" mass="11901">MRLLMTGTAVFNVDFGRRSLFIGDVGGILSNFALSLGLLKSHRFHGKCHHHISTYLDAVPKYLGGIFSYSVNYKDMLKNTCKFVSSSIDNQYGILLGFDQICHYAF</sequence>
<protein>
    <submittedName>
        <fullName evidence="2">Uncharacterized protein</fullName>
    </submittedName>
</protein>
<keyword evidence="1" id="KW-0472">Membrane</keyword>
<name>A0A0A8ZZD4_ARUDO</name>